<feature type="compositionally biased region" description="Acidic residues" evidence="1">
    <location>
        <begin position="120"/>
        <end position="146"/>
    </location>
</feature>
<name>A0AAJ6VLZ2_9HYME</name>
<evidence type="ECO:0000256" key="1">
    <source>
        <dbReference type="SAM" id="MobiDB-lite"/>
    </source>
</evidence>
<evidence type="ECO:0000313" key="3">
    <source>
        <dbReference type="RefSeq" id="XP_011494392.1"/>
    </source>
</evidence>
<dbReference type="Proteomes" id="UP000695007">
    <property type="component" value="Unplaced"/>
</dbReference>
<protein>
    <submittedName>
        <fullName evidence="3">Myb-like protein O</fullName>
    </submittedName>
</protein>
<dbReference type="GeneID" id="105359476"/>
<feature type="compositionally biased region" description="Basic and acidic residues" evidence="1">
    <location>
        <begin position="102"/>
        <end position="119"/>
    </location>
</feature>
<feature type="compositionally biased region" description="Low complexity" evidence="1">
    <location>
        <begin position="89"/>
        <end position="100"/>
    </location>
</feature>
<feature type="region of interest" description="Disordered" evidence="1">
    <location>
        <begin position="85"/>
        <end position="159"/>
    </location>
</feature>
<accession>A0AAJ6VLZ2</accession>
<reference evidence="3" key="1">
    <citation type="submission" date="2025-08" db="UniProtKB">
        <authorList>
            <consortium name="RefSeq"/>
        </authorList>
    </citation>
    <scope>IDENTIFICATION</scope>
</reference>
<gene>
    <name evidence="3" type="primary">LOC105359476</name>
</gene>
<dbReference type="RefSeq" id="XP_011494392.1">
    <property type="nucleotide sequence ID" value="XM_011496090.1"/>
</dbReference>
<dbReference type="KEGG" id="csol:105359476"/>
<keyword evidence="2" id="KW-1185">Reference proteome</keyword>
<proteinExistence type="predicted"/>
<organism evidence="2 3">
    <name type="scientific">Ceratosolen solmsi marchali</name>
    <dbReference type="NCBI Taxonomy" id="326594"/>
    <lineage>
        <taxon>Eukaryota</taxon>
        <taxon>Metazoa</taxon>
        <taxon>Ecdysozoa</taxon>
        <taxon>Arthropoda</taxon>
        <taxon>Hexapoda</taxon>
        <taxon>Insecta</taxon>
        <taxon>Pterygota</taxon>
        <taxon>Neoptera</taxon>
        <taxon>Endopterygota</taxon>
        <taxon>Hymenoptera</taxon>
        <taxon>Apocrita</taxon>
        <taxon>Proctotrupomorpha</taxon>
        <taxon>Chalcidoidea</taxon>
        <taxon>Agaonidae</taxon>
        <taxon>Agaoninae</taxon>
        <taxon>Ceratosolen</taxon>
    </lineage>
</organism>
<dbReference type="AlphaFoldDB" id="A0AAJ6VLZ2"/>
<sequence length="182" mass="20881">MGFQGSMIVTREASKDYVVLSTNQSKKLLSGGQMSCNKDAATFWTSSDNIVDDSVEQEPPSQPEMVFGKDMNEWIKEFVQNEFFHERNNNNNNNNNNNTNVEMKKTDTTDEAGTHREGNDTNDLEIEENSIIDGQENENDEREDDIDSSRLSINDESKSGKVKRNFKVFKFMKNALKRHIKK</sequence>
<evidence type="ECO:0000313" key="2">
    <source>
        <dbReference type="Proteomes" id="UP000695007"/>
    </source>
</evidence>